<evidence type="ECO:0000256" key="6">
    <source>
        <dbReference type="PIRSR" id="PIRSR613078-1"/>
    </source>
</evidence>
<protein>
    <recommendedName>
        <fullName evidence="4">Fructose-2,6-bisphosphatase TIGAR</fullName>
    </recommendedName>
    <alternativeName>
        <fullName evidence="5">TP53-induced glycolysis and apoptosis regulator</fullName>
    </alternativeName>
</protein>
<evidence type="ECO:0000256" key="1">
    <source>
        <dbReference type="ARBA" id="ARBA00000464"/>
    </source>
</evidence>
<evidence type="ECO:0000256" key="8">
    <source>
        <dbReference type="SAM" id="MobiDB-lite"/>
    </source>
</evidence>
<dbReference type="InterPro" id="IPR029033">
    <property type="entry name" value="His_PPase_superfam"/>
</dbReference>
<dbReference type="InterPro" id="IPR013078">
    <property type="entry name" value="His_Pase_superF_clade-1"/>
</dbReference>
<dbReference type="PANTHER" id="PTHR46517:SF1">
    <property type="entry name" value="FRUCTOSE-2,6-BISPHOSPHATASE TIGAR"/>
    <property type="match status" value="1"/>
</dbReference>
<comment type="caution">
    <text evidence="9">The sequence shown here is derived from an EMBL/GenBank/DDBJ whole genome shotgun (WGS) entry which is preliminary data.</text>
</comment>
<organism evidence="9 10">
    <name type="scientific">Oedothorax gibbosus</name>
    <dbReference type="NCBI Taxonomy" id="931172"/>
    <lineage>
        <taxon>Eukaryota</taxon>
        <taxon>Metazoa</taxon>
        <taxon>Ecdysozoa</taxon>
        <taxon>Arthropoda</taxon>
        <taxon>Chelicerata</taxon>
        <taxon>Arachnida</taxon>
        <taxon>Araneae</taxon>
        <taxon>Araneomorphae</taxon>
        <taxon>Entelegynae</taxon>
        <taxon>Araneoidea</taxon>
        <taxon>Linyphiidae</taxon>
        <taxon>Erigoninae</taxon>
        <taxon>Oedothorax</taxon>
    </lineage>
</organism>
<reference evidence="9 10" key="1">
    <citation type="journal article" date="2022" name="Nat. Ecol. Evol.">
        <title>A masculinizing supergene underlies an exaggerated male reproductive morph in a spider.</title>
        <authorList>
            <person name="Hendrickx F."/>
            <person name="De Corte Z."/>
            <person name="Sonet G."/>
            <person name="Van Belleghem S.M."/>
            <person name="Kostlbacher S."/>
            <person name="Vangestel C."/>
        </authorList>
    </citation>
    <scope>NUCLEOTIDE SEQUENCE [LARGE SCALE GENOMIC DNA]</scope>
    <source>
        <strain evidence="9">W744_W776</strain>
    </source>
</reference>
<keyword evidence="2" id="KW-0378">Hydrolase</keyword>
<comment type="similarity">
    <text evidence="3">Belongs to the phosphoglycerate mutase family.</text>
</comment>
<dbReference type="GO" id="GO:0043456">
    <property type="term" value="P:regulation of pentose-phosphate shunt"/>
    <property type="evidence" value="ECO:0007669"/>
    <property type="project" value="TreeGrafter"/>
</dbReference>
<feature type="compositionally biased region" description="Acidic residues" evidence="8">
    <location>
        <begin position="225"/>
        <end position="244"/>
    </location>
</feature>
<dbReference type="SMART" id="SM00855">
    <property type="entry name" value="PGAM"/>
    <property type="match status" value="1"/>
</dbReference>
<evidence type="ECO:0000256" key="4">
    <source>
        <dbReference type="ARBA" id="ARBA00040907"/>
    </source>
</evidence>
<gene>
    <name evidence="9" type="ORF">JTE90_016827</name>
</gene>
<evidence type="ECO:0000256" key="2">
    <source>
        <dbReference type="ARBA" id="ARBA00022801"/>
    </source>
</evidence>
<evidence type="ECO:0000313" key="10">
    <source>
        <dbReference type="Proteomes" id="UP000827092"/>
    </source>
</evidence>
<dbReference type="Proteomes" id="UP000827092">
    <property type="component" value="Unassembled WGS sequence"/>
</dbReference>
<dbReference type="InterPro" id="IPR051695">
    <property type="entry name" value="Phosphoglycerate_Mutase"/>
</dbReference>
<dbReference type="Pfam" id="PF00300">
    <property type="entry name" value="His_Phos_1"/>
    <property type="match status" value="1"/>
</dbReference>
<comment type="catalytic activity">
    <reaction evidence="1">
        <text>beta-D-fructose 2,6-bisphosphate + H2O = beta-D-fructose 6-phosphate + phosphate</text>
        <dbReference type="Rhea" id="RHEA:17289"/>
        <dbReference type="ChEBI" id="CHEBI:15377"/>
        <dbReference type="ChEBI" id="CHEBI:43474"/>
        <dbReference type="ChEBI" id="CHEBI:57634"/>
        <dbReference type="ChEBI" id="CHEBI:58579"/>
        <dbReference type="EC" id="3.1.3.46"/>
    </reaction>
</comment>
<keyword evidence="10" id="KW-1185">Reference proteome</keyword>
<feature type="region of interest" description="Disordered" evidence="8">
    <location>
        <begin position="162"/>
        <end position="277"/>
    </location>
</feature>
<dbReference type="CDD" id="cd07067">
    <property type="entry name" value="HP_PGM_like"/>
    <property type="match status" value="1"/>
</dbReference>
<accession>A0AAV6VZ68</accession>
<evidence type="ECO:0000256" key="3">
    <source>
        <dbReference type="ARBA" id="ARBA00038362"/>
    </source>
</evidence>
<dbReference type="GO" id="GO:0004331">
    <property type="term" value="F:fructose-2,6-bisphosphate 2-phosphatase activity"/>
    <property type="evidence" value="ECO:0007669"/>
    <property type="project" value="UniProtKB-EC"/>
</dbReference>
<feature type="binding site" evidence="7">
    <location>
        <begin position="10"/>
        <end position="17"/>
    </location>
    <ligand>
        <name>substrate</name>
    </ligand>
</feature>
<feature type="binding site" evidence="7">
    <location>
        <position position="60"/>
    </location>
    <ligand>
        <name>substrate</name>
    </ligand>
</feature>
<dbReference type="AlphaFoldDB" id="A0AAV6VZ68"/>
<dbReference type="InterPro" id="IPR001345">
    <property type="entry name" value="PG/BPGM_mutase_AS"/>
</dbReference>
<dbReference type="GO" id="GO:0045820">
    <property type="term" value="P:negative regulation of glycolytic process"/>
    <property type="evidence" value="ECO:0007669"/>
    <property type="project" value="TreeGrafter"/>
</dbReference>
<dbReference type="GO" id="GO:0005829">
    <property type="term" value="C:cytosol"/>
    <property type="evidence" value="ECO:0007669"/>
    <property type="project" value="TreeGrafter"/>
</dbReference>
<dbReference type="Gene3D" id="3.40.50.1240">
    <property type="entry name" value="Phosphoglycerate mutase-like"/>
    <property type="match status" value="2"/>
</dbReference>
<feature type="active site" description="Proton donor/acceptor" evidence="6">
    <location>
        <position position="87"/>
    </location>
</feature>
<dbReference type="PANTHER" id="PTHR46517">
    <property type="entry name" value="FRUCTOSE-2,6-BISPHOSPHATASE TIGAR"/>
    <property type="match status" value="1"/>
</dbReference>
<dbReference type="SUPFAM" id="SSF53254">
    <property type="entry name" value="Phosphoglycerate mutase-like"/>
    <property type="match status" value="1"/>
</dbReference>
<evidence type="ECO:0000256" key="5">
    <source>
        <dbReference type="ARBA" id="ARBA00042275"/>
    </source>
</evidence>
<proteinExistence type="inferred from homology"/>
<evidence type="ECO:0000256" key="7">
    <source>
        <dbReference type="PIRSR" id="PIRSR613078-2"/>
    </source>
</evidence>
<feature type="active site" description="Tele-phosphohistidine intermediate" evidence="6">
    <location>
        <position position="11"/>
    </location>
</feature>
<dbReference type="EMBL" id="JAFNEN010000006">
    <property type="protein sequence ID" value="KAG8201350.1"/>
    <property type="molecule type" value="Genomic_DNA"/>
</dbReference>
<dbReference type="PROSITE" id="PS00175">
    <property type="entry name" value="PG_MUTASE"/>
    <property type="match status" value="1"/>
</dbReference>
<name>A0AAV6VZ68_9ARAC</name>
<feature type="compositionally biased region" description="Polar residues" evidence="8">
    <location>
        <begin position="264"/>
        <end position="274"/>
    </location>
</feature>
<sequence length="469" mass="51901">MVVFALTLIRHGETSHNKDNVIQGQMDVPLSQTGLRQAELLGFHLQYQQYSHVYVSDLSRAMQTAESIIRQNKSNKASLLHDCRLRERKFGNVEGKSFKYFKEAAEKSNQNSGQYTPPGGETIQQVHERAVSFFRDICEMVKERSKLDLSNDTAIGRINLNGPLKVENGKQGGQKRKWENGEPDIEPNPESPSRSNNKVCVKEIKSDKPVPNILNPGPVDCNLSDADDEEDDDDDSSSDSETEISDSSNVIQKQDTSKEIETSEAPTGSQSDLNAKSCDNVKPDLIVKQNGCGSSSSKSGRLPDPGHFSVMFTDEDIRSQIMSNCSDMPNIECPNVSLSPLVDQNYISSPMFSSSMQENSQQERRLSVCSSCDDADSGPTLVANILVVSHAGWLRELFRYFVEDLDCSVPGGRKQALRISPNAGLSKFTVSLEDQDGHPKIICLQIHDKQHLVSTSYADKILNPDEVAL</sequence>
<evidence type="ECO:0000313" key="9">
    <source>
        <dbReference type="EMBL" id="KAG8201350.1"/>
    </source>
</evidence>